<evidence type="ECO:0000256" key="6">
    <source>
        <dbReference type="ARBA" id="ARBA00023180"/>
    </source>
</evidence>
<evidence type="ECO:0000256" key="4">
    <source>
        <dbReference type="ARBA" id="ARBA00022989"/>
    </source>
</evidence>
<evidence type="ECO:0000256" key="2">
    <source>
        <dbReference type="ARBA" id="ARBA00022692"/>
    </source>
</evidence>
<evidence type="ECO:0000256" key="1">
    <source>
        <dbReference type="ARBA" id="ARBA00004479"/>
    </source>
</evidence>
<evidence type="ECO:0000256" key="5">
    <source>
        <dbReference type="ARBA" id="ARBA00023136"/>
    </source>
</evidence>
<evidence type="ECO:0000313" key="8">
    <source>
        <dbReference type="EMBL" id="CAF1551937.1"/>
    </source>
</evidence>
<dbReference type="PANTHER" id="PTHR31386">
    <property type="entry name" value="UNCHARACTERIZED PROTEIN KIAA2013"/>
    <property type="match status" value="1"/>
</dbReference>
<accession>A0A815X6Z7</accession>
<gene>
    <name evidence="8" type="ORF">CJN711_LOCUS30470</name>
    <name evidence="9" type="ORF">KQP761_LOCUS18767</name>
</gene>
<protein>
    <submittedName>
        <fullName evidence="8">Uncharacterized protein</fullName>
    </submittedName>
</protein>
<keyword evidence="3" id="KW-0732">Signal</keyword>
<dbReference type="AlphaFoldDB" id="A0A815X6Z7"/>
<sequence>MAIDLKSIMKSLDRRYGMAYRQLKRRSRHSILLCFIGTFGLFYLLSKWLPHREIYQNIQYDACLQHRLEQFSRDQVEMNTIFNHEPIQYGEVVSLPFTGNGYLGLSLSSQSQIQLLTDIRSPFTSSGYSPVVRISSDTWEDSSATIVQMKEGVVRRIQCFKFSKERSAHVTHVLYAHRKRPSLIVQDIDIINPSEHTLDLALKPSNRILNNDLKQLDQHDVQFDQTKDSYIMTTNQIPVRQHSFIIYVILTNKIISTTNVKPGSLEKQTILTVVKFSSVLLENSLLNKTYVQELQQDLQTQAKRDMSDALSISATRLLNEHVSTWSLIWESGFSISRSLAPSTMNGDVVNRTIYYVLCSTSAPLYELKVDANKTAEFNQSLFQVNQCYESHSTLIGEKLWIAPGDDLAVSQLANLWRSTLSRKGCFTLMRSGVNGVLQSMLLSIGGIRFRNHHLEMYLDPKELHRDMFFRSINFGKQYHVNISITVGHDNRAVIDVSMDSEHAEAYACDAGCLDSPTKLGILPVRFPVKMTSPPTAILYIAEDFEYMTQLKDTLHVKEVEIAPPHAHDVLALHRHGHKLGGLPIIFWIALAFLIIIFHLFLVKIILNEMGFFTHKLPTYTRARVL</sequence>
<dbReference type="InterPro" id="IPR018795">
    <property type="entry name" value="K2013-like"/>
</dbReference>
<feature type="transmembrane region" description="Helical" evidence="7">
    <location>
        <begin position="584"/>
        <end position="606"/>
    </location>
</feature>
<evidence type="ECO:0000256" key="3">
    <source>
        <dbReference type="ARBA" id="ARBA00022729"/>
    </source>
</evidence>
<dbReference type="GO" id="GO:0016020">
    <property type="term" value="C:membrane"/>
    <property type="evidence" value="ECO:0007669"/>
    <property type="project" value="UniProtKB-SubCell"/>
</dbReference>
<proteinExistence type="predicted"/>
<organism evidence="8 10">
    <name type="scientific">Rotaria magnacalcarata</name>
    <dbReference type="NCBI Taxonomy" id="392030"/>
    <lineage>
        <taxon>Eukaryota</taxon>
        <taxon>Metazoa</taxon>
        <taxon>Spiralia</taxon>
        <taxon>Gnathifera</taxon>
        <taxon>Rotifera</taxon>
        <taxon>Eurotatoria</taxon>
        <taxon>Bdelloidea</taxon>
        <taxon>Philodinida</taxon>
        <taxon>Philodinidae</taxon>
        <taxon>Rotaria</taxon>
    </lineage>
</organism>
<dbReference type="OrthoDB" id="10017443at2759"/>
<reference evidence="8" key="1">
    <citation type="submission" date="2021-02" db="EMBL/GenBank/DDBJ databases">
        <authorList>
            <person name="Nowell W R."/>
        </authorList>
    </citation>
    <scope>NUCLEOTIDE SEQUENCE</scope>
</reference>
<dbReference type="PANTHER" id="PTHR31386:SF2">
    <property type="entry name" value="SIMILAR TO RIKEN CDNA 2510039O18"/>
    <property type="match status" value="1"/>
</dbReference>
<name>A0A815X6Z7_9BILA</name>
<keyword evidence="5 7" id="KW-0472">Membrane</keyword>
<evidence type="ECO:0000313" key="10">
    <source>
        <dbReference type="Proteomes" id="UP000663855"/>
    </source>
</evidence>
<dbReference type="EMBL" id="CAJNOV010014525">
    <property type="protein sequence ID" value="CAF1551937.1"/>
    <property type="molecule type" value="Genomic_DNA"/>
</dbReference>
<dbReference type="EMBL" id="CAJNOW010009582">
    <property type="protein sequence ID" value="CAF1566077.1"/>
    <property type="molecule type" value="Genomic_DNA"/>
</dbReference>
<dbReference type="Pfam" id="PF10222">
    <property type="entry name" value="DUF2152"/>
    <property type="match status" value="1"/>
</dbReference>
<evidence type="ECO:0000313" key="9">
    <source>
        <dbReference type="EMBL" id="CAF1566077.1"/>
    </source>
</evidence>
<comment type="subcellular location">
    <subcellularLocation>
        <location evidence="1">Membrane</location>
        <topology evidence="1">Single-pass type I membrane protein</topology>
    </subcellularLocation>
</comment>
<keyword evidence="4 7" id="KW-1133">Transmembrane helix</keyword>
<dbReference type="Proteomes" id="UP000663855">
    <property type="component" value="Unassembled WGS sequence"/>
</dbReference>
<keyword evidence="6" id="KW-0325">Glycoprotein</keyword>
<keyword evidence="2 7" id="KW-0812">Transmembrane</keyword>
<evidence type="ECO:0000256" key="7">
    <source>
        <dbReference type="SAM" id="Phobius"/>
    </source>
</evidence>
<dbReference type="Proteomes" id="UP000663834">
    <property type="component" value="Unassembled WGS sequence"/>
</dbReference>
<comment type="caution">
    <text evidence="8">The sequence shown here is derived from an EMBL/GenBank/DDBJ whole genome shotgun (WGS) entry which is preliminary data.</text>
</comment>